<dbReference type="InterPro" id="IPR050155">
    <property type="entry name" value="HAD-like_hydrolase_sf"/>
</dbReference>
<comment type="caution">
    <text evidence="1">The sequence shown here is derived from an EMBL/GenBank/DDBJ whole genome shotgun (WGS) entry which is preliminary data.</text>
</comment>
<proteinExistence type="predicted"/>
<dbReference type="InterPro" id="IPR023214">
    <property type="entry name" value="HAD_sf"/>
</dbReference>
<gene>
    <name evidence="1" type="ORF">GCM10010124_06590</name>
</gene>
<dbReference type="EMBL" id="BMQC01000002">
    <property type="protein sequence ID" value="GGK16647.1"/>
    <property type="molecule type" value="Genomic_DNA"/>
</dbReference>
<protein>
    <recommendedName>
        <fullName evidence="3">HAD family hydrolase</fullName>
    </recommendedName>
</protein>
<dbReference type="Proteomes" id="UP000662200">
    <property type="component" value="Unassembled WGS sequence"/>
</dbReference>
<reference evidence="1" key="2">
    <citation type="submission" date="2020-09" db="EMBL/GenBank/DDBJ databases">
        <authorList>
            <person name="Sun Q."/>
            <person name="Ohkuma M."/>
        </authorList>
    </citation>
    <scope>NUCLEOTIDE SEQUENCE</scope>
    <source>
        <strain evidence="1">JCM 3091</strain>
    </source>
</reference>
<dbReference type="PANTHER" id="PTHR43434:SF1">
    <property type="entry name" value="PHOSPHOGLYCOLATE PHOSPHATASE"/>
    <property type="match status" value="1"/>
</dbReference>
<sequence length="252" mass="26267">MSHGGNRAPRRGRAWPQRVERRPVARPVAEVARGAAAVLLDFDGSVCDLFRAYPAHDIACHLREDPASADLRLPRAADPLELLRRAADVADRDRVRALAGLLAGFEITASYLAVPTPHVGDVLAAAAGTGRRVAIVSNRSTAVVAHYLRHAGLPPFAHVSARDDDLDPALLKPATHLLDGAVRHLGLTPGDCVLVGNSVTDVYAAARAGARSVGYADRPGAAAALAAARADAVVDTLAALAAALRATPVRAR</sequence>
<dbReference type="GO" id="GO:0005829">
    <property type="term" value="C:cytosol"/>
    <property type="evidence" value="ECO:0007669"/>
    <property type="project" value="TreeGrafter"/>
</dbReference>
<reference evidence="1" key="1">
    <citation type="journal article" date="2014" name="Int. J. Syst. Evol. Microbiol.">
        <title>Complete genome sequence of Corynebacterium casei LMG S-19264T (=DSM 44701T), isolated from a smear-ripened cheese.</title>
        <authorList>
            <consortium name="US DOE Joint Genome Institute (JGI-PGF)"/>
            <person name="Walter F."/>
            <person name="Albersmeier A."/>
            <person name="Kalinowski J."/>
            <person name="Ruckert C."/>
        </authorList>
    </citation>
    <scope>NUCLEOTIDE SEQUENCE</scope>
    <source>
        <strain evidence="1">JCM 3091</strain>
    </source>
</reference>
<dbReference type="AlphaFoldDB" id="A0A8J3BF28"/>
<dbReference type="GO" id="GO:0006281">
    <property type="term" value="P:DNA repair"/>
    <property type="evidence" value="ECO:0007669"/>
    <property type="project" value="TreeGrafter"/>
</dbReference>
<dbReference type="SUPFAM" id="SSF56784">
    <property type="entry name" value="HAD-like"/>
    <property type="match status" value="1"/>
</dbReference>
<organism evidence="1 2">
    <name type="scientific">Pilimelia terevasa</name>
    <dbReference type="NCBI Taxonomy" id="53372"/>
    <lineage>
        <taxon>Bacteria</taxon>
        <taxon>Bacillati</taxon>
        <taxon>Actinomycetota</taxon>
        <taxon>Actinomycetes</taxon>
        <taxon>Micromonosporales</taxon>
        <taxon>Micromonosporaceae</taxon>
        <taxon>Pilimelia</taxon>
    </lineage>
</organism>
<keyword evidence="2" id="KW-1185">Reference proteome</keyword>
<name>A0A8J3BF28_9ACTN</name>
<dbReference type="PANTHER" id="PTHR43434">
    <property type="entry name" value="PHOSPHOGLYCOLATE PHOSPHATASE"/>
    <property type="match status" value="1"/>
</dbReference>
<dbReference type="Pfam" id="PF00702">
    <property type="entry name" value="Hydrolase"/>
    <property type="match status" value="1"/>
</dbReference>
<dbReference type="InterPro" id="IPR036412">
    <property type="entry name" value="HAD-like_sf"/>
</dbReference>
<evidence type="ECO:0000313" key="2">
    <source>
        <dbReference type="Proteomes" id="UP000662200"/>
    </source>
</evidence>
<dbReference type="Gene3D" id="3.40.50.1000">
    <property type="entry name" value="HAD superfamily/HAD-like"/>
    <property type="match status" value="1"/>
</dbReference>
<evidence type="ECO:0008006" key="3">
    <source>
        <dbReference type="Google" id="ProtNLM"/>
    </source>
</evidence>
<accession>A0A8J3BF28</accession>
<evidence type="ECO:0000313" key="1">
    <source>
        <dbReference type="EMBL" id="GGK16647.1"/>
    </source>
</evidence>
<dbReference type="GO" id="GO:0008967">
    <property type="term" value="F:phosphoglycolate phosphatase activity"/>
    <property type="evidence" value="ECO:0007669"/>
    <property type="project" value="TreeGrafter"/>
</dbReference>